<dbReference type="GO" id="GO:0003729">
    <property type="term" value="F:mRNA binding"/>
    <property type="evidence" value="ECO:0007669"/>
    <property type="project" value="TreeGrafter"/>
</dbReference>
<dbReference type="SMART" id="SM00025">
    <property type="entry name" value="Pumilio"/>
    <property type="match status" value="5"/>
</dbReference>
<dbReference type="PROSITE" id="PS50303">
    <property type="entry name" value="PUM_HD"/>
    <property type="match status" value="1"/>
</dbReference>
<feature type="repeat" description="Pumilio" evidence="4">
    <location>
        <begin position="310"/>
        <end position="345"/>
    </location>
</feature>
<dbReference type="GO" id="GO:0005737">
    <property type="term" value="C:cytoplasm"/>
    <property type="evidence" value="ECO:0007669"/>
    <property type="project" value="TreeGrafter"/>
</dbReference>
<keyword evidence="7" id="KW-1185">Reference proteome</keyword>
<dbReference type="Proteomes" id="UP000242715">
    <property type="component" value="Unassembled WGS sequence"/>
</dbReference>
<evidence type="ECO:0000256" key="1">
    <source>
        <dbReference type="ARBA" id="ARBA00022737"/>
    </source>
</evidence>
<evidence type="ECO:0000256" key="2">
    <source>
        <dbReference type="ARBA" id="ARBA00022845"/>
    </source>
</evidence>
<dbReference type="Pfam" id="PF00806">
    <property type="entry name" value="PUF"/>
    <property type="match status" value="6"/>
</dbReference>
<sequence>MGEQFSPSAYIAAAMEAQLPQPSNITHVPRNLHQHNPSDYQYQHGLVNNAPTMEEINSALGGLCVNNRNTYSTISHGYGGLPRYEDDRMRERAFVEARAAPRMYGYVSSPRASPPSWRGDVVSWAMDRIKCQNLQAVIEEGSPIFQARRGMALEQVDFIINSIISDELQLRQVCMNNHGTRVVQIMVENIICPYTKFAFVNIMRRMTVALMKNVNGNYVIEKCVKLFPPQLQIIILDEIARNCVDIATDKIGTSAIQKCLRHGNIFAIALLVTEISSNAMDLAEDPYGNYVLQVVIKMKYPSASERIIEKLCGQFVRLSMNMYASNVVEDLLRVSNQNDVRVIVEEIMRSHNFLDVLQDRFGNYVAQRALQYTQ</sequence>
<feature type="repeat" description="Pumilio" evidence="4">
    <location>
        <begin position="346"/>
        <end position="374"/>
    </location>
</feature>
<feature type="repeat" description="Pumilio" evidence="4">
    <location>
        <begin position="238"/>
        <end position="273"/>
    </location>
</feature>
<evidence type="ECO:0000256" key="4">
    <source>
        <dbReference type="PROSITE-ProRule" id="PRU00317"/>
    </source>
</evidence>
<dbReference type="SUPFAM" id="SSF48371">
    <property type="entry name" value="ARM repeat"/>
    <property type="match status" value="1"/>
</dbReference>
<evidence type="ECO:0000313" key="6">
    <source>
        <dbReference type="EMBL" id="GAU24989.1"/>
    </source>
</evidence>
<dbReference type="PANTHER" id="PTHR12537">
    <property type="entry name" value="RNA BINDING PROTEIN PUMILIO-RELATED"/>
    <property type="match status" value="1"/>
</dbReference>
<dbReference type="OrthoDB" id="668540at2759"/>
<protein>
    <recommendedName>
        <fullName evidence="5">PUM-HD domain-containing protein</fullName>
    </recommendedName>
</protein>
<keyword evidence="2" id="KW-0810">Translation regulation</keyword>
<organism evidence="6 7">
    <name type="scientific">Trifolium subterraneum</name>
    <name type="common">Subterranean clover</name>
    <dbReference type="NCBI Taxonomy" id="3900"/>
    <lineage>
        <taxon>Eukaryota</taxon>
        <taxon>Viridiplantae</taxon>
        <taxon>Streptophyta</taxon>
        <taxon>Embryophyta</taxon>
        <taxon>Tracheophyta</taxon>
        <taxon>Spermatophyta</taxon>
        <taxon>Magnoliopsida</taxon>
        <taxon>eudicotyledons</taxon>
        <taxon>Gunneridae</taxon>
        <taxon>Pentapetalae</taxon>
        <taxon>rosids</taxon>
        <taxon>fabids</taxon>
        <taxon>Fabales</taxon>
        <taxon>Fabaceae</taxon>
        <taxon>Papilionoideae</taxon>
        <taxon>50 kb inversion clade</taxon>
        <taxon>NPAAA clade</taxon>
        <taxon>Hologalegina</taxon>
        <taxon>IRL clade</taxon>
        <taxon>Trifolieae</taxon>
        <taxon>Trifolium</taxon>
    </lineage>
</organism>
<dbReference type="InterPro" id="IPR011989">
    <property type="entry name" value="ARM-like"/>
</dbReference>
<reference evidence="7" key="1">
    <citation type="journal article" date="2017" name="Front. Plant Sci.">
        <title>Climate Clever Clovers: New Paradigm to Reduce the Environmental Footprint of Ruminants by Breeding Low Methanogenic Forages Utilizing Haplotype Variation.</title>
        <authorList>
            <person name="Kaur P."/>
            <person name="Appels R."/>
            <person name="Bayer P.E."/>
            <person name="Keeble-Gagnere G."/>
            <person name="Wang J."/>
            <person name="Hirakawa H."/>
            <person name="Shirasawa K."/>
            <person name="Vercoe P."/>
            <person name="Stefanova K."/>
            <person name="Durmic Z."/>
            <person name="Nichols P."/>
            <person name="Revell C."/>
            <person name="Isobe S.N."/>
            <person name="Edwards D."/>
            <person name="Erskine W."/>
        </authorList>
    </citation>
    <scope>NUCLEOTIDE SEQUENCE [LARGE SCALE GENOMIC DNA]</scope>
    <source>
        <strain evidence="7">cv. Daliak</strain>
    </source>
</reference>
<evidence type="ECO:0000259" key="5">
    <source>
        <dbReference type="PROSITE" id="PS50303"/>
    </source>
</evidence>
<name>A0A2Z6N0Q2_TRISU</name>
<dbReference type="InterPro" id="IPR016024">
    <property type="entry name" value="ARM-type_fold"/>
</dbReference>
<dbReference type="InterPro" id="IPR033133">
    <property type="entry name" value="PUM-HD"/>
</dbReference>
<keyword evidence="1" id="KW-0677">Repeat</keyword>
<proteinExistence type="predicted"/>
<dbReference type="Gene3D" id="1.25.10.10">
    <property type="entry name" value="Leucine-rich Repeat Variant"/>
    <property type="match status" value="1"/>
</dbReference>
<keyword evidence="3" id="KW-0694">RNA-binding</keyword>
<evidence type="ECO:0000313" key="7">
    <source>
        <dbReference type="Proteomes" id="UP000242715"/>
    </source>
</evidence>
<feature type="non-terminal residue" evidence="6">
    <location>
        <position position="374"/>
    </location>
</feature>
<dbReference type="EMBL" id="DF973299">
    <property type="protein sequence ID" value="GAU24989.1"/>
    <property type="molecule type" value="Genomic_DNA"/>
</dbReference>
<dbReference type="PANTHER" id="PTHR12537:SF129">
    <property type="entry name" value="PUMILIO HOMOLOG 15-LIKE"/>
    <property type="match status" value="1"/>
</dbReference>
<accession>A0A2Z6N0Q2</accession>
<feature type="domain" description="PUM-HD" evidence="5">
    <location>
        <begin position="48"/>
        <end position="374"/>
    </location>
</feature>
<dbReference type="PROSITE" id="PS50302">
    <property type="entry name" value="PUM"/>
    <property type="match status" value="4"/>
</dbReference>
<gene>
    <name evidence="6" type="ORF">TSUD_312240</name>
</gene>
<dbReference type="InterPro" id="IPR001313">
    <property type="entry name" value="Pumilio_RNA-bd_rpt"/>
</dbReference>
<evidence type="ECO:0000256" key="3">
    <source>
        <dbReference type="ARBA" id="ARBA00022884"/>
    </source>
</evidence>
<dbReference type="AlphaFoldDB" id="A0A2Z6N0Q2"/>
<dbReference type="GO" id="GO:0006417">
    <property type="term" value="P:regulation of translation"/>
    <property type="evidence" value="ECO:0007669"/>
    <property type="project" value="UniProtKB-KW"/>
</dbReference>
<feature type="repeat" description="Pumilio" evidence="4">
    <location>
        <begin position="274"/>
        <end position="309"/>
    </location>
</feature>